<comment type="caution">
    <text evidence="2">The sequence shown here is derived from an EMBL/GenBank/DDBJ whole genome shotgun (WGS) entry which is preliminary data.</text>
</comment>
<dbReference type="EMBL" id="BTGU01017922">
    <property type="protein sequence ID" value="GMN71887.1"/>
    <property type="molecule type" value="Genomic_DNA"/>
</dbReference>
<sequence>MSSELKSSGVTKISSSEQGSTTNESIKGMSGAVFSEINDLKGR</sequence>
<protein>
    <submittedName>
        <fullName evidence="2">Uncharacterized protein</fullName>
    </submittedName>
</protein>
<name>A0AA88JH72_FICCA</name>
<evidence type="ECO:0000313" key="2">
    <source>
        <dbReference type="EMBL" id="GMN71887.1"/>
    </source>
</evidence>
<proteinExistence type="predicted"/>
<evidence type="ECO:0000256" key="1">
    <source>
        <dbReference type="SAM" id="MobiDB-lite"/>
    </source>
</evidence>
<gene>
    <name evidence="2" type="ORF">TIFTF001_055587</name>
</gene>
<feature type="region of interest" description="Disordered" evidence="1">
    <location>
        <begin position="1"/>
        <end position="43"/>
    </location>
</feature>
<accession>A0AA88JH72</accession>
<feature type="compositionally biased region" description="Polar residues" evidence="1">
    <location>
        <begin position="1"/>
        <end position="25"/>
    </location>
</feature>
<evidence type="ECO:0000313" key="3">
    <source>
        <dbReference type="Proteomes" id="UP001187192"/>
    </source>
</evidence>
<reference evidence="2" key="1">
    <citation type="submission" date="2023-07" db="EMBL/GenBank/DDBJ databases">
        <title>draft genome sequence of fig (Ficus carica).</title>
        <authorList>
            <person name="Takahashi T."/>
            <person name="Nishimura K."/>
        </authorList>
    </citation>
    <scope>NUCLEOTIDE SEQUENCE</scope>
</reference>
<organism evidence="2 3">
    <name type="scientific">Ficus carica</name>
    <name type="common">Common fig</name>
    <dbReference type="NCBI Taxonomy" id="3494"/>
    <lineage>
        <taxon>Eukaryota</taxon>
        <taxon>Viridiplantae</taxon>
        <taxon>Streptophyta</taxon>
        <taxon>Embryophyta</taxon>
        <taxon>Tracheophyta</taxon>
        <taxon>Spermatophyta</taxon>
        <taxon>Magnoliopsida</taxon>
        <taxon>eudicotyledons</taxon>
        <taxon>Gunneridae</taxon>
        <taxon>Pentapetalae</taxon>
        <taxon>rosids</taxon>
        <taxon>fabids</taxon>
        <taxon>Rosales</taxon>
        <taxon>Moraceae</taxon>
        <taxon>Ficeae</taxon>
        <taxon>Ficus</taxon>
    </lineage>
</organism>
<dbReference type="Proteomes" id="UP001187192">
    <property type="component" value="Unassembled WGS sequence"/>
</dbReference>
<keyword evidence="3" id="KW-1185">Reference proteome</keyword>
<dbReference type="AlphaFoldDB" id="A0AA88JH72"/>